<gene>
    <name evidence="6" type="primary">rimI</name>
    <name evidence="6" type="ORF">G7058_05025</name>
</gene>
<dbReference type="GeneID" id="94552632"/>
<dbReference type="EMBL" id="CP049889">
    <property type="protein sequence ID" value="QIK51475.1"/>
    <property type="molecule type" value="Genomic_DNA"/>
</dbReference>
<dbReference type="InterPro" id="IPR006464">
    <property type="entry name" value="AcTrfase_RimI/Ard1"/>
</dbReference>
<evidence type="ECO:0000313" key="6">
    <source>
        <dbReference type="EMBL" id="QIK51475.1"/>
    </source>
</evidence>
<evidence type="ECO:0000256" key="2">
    <source>
        <dbReference type="ARBA" id="ARBA00022490"/>
    </source>
</evidence>
<dbReference type="RefSeq" id="WP_166062531.1">
    <property type="nucleotide sequence ID" value="NZ_CP049889.1"/>
</dbReference>
<evidence type="ECO:0000313" key="7">
    <source>
        <dbReference type="Proteomes" id="UP000501830"/>
    </source>
</evidence>
<evidence type="ECO:0000256" key="3">
    <source>
        <dbReference type="ARBA" id="ARBA00022679"/>
    </source>
</evidence>
<evidence type="ECO:0000256" key="4">
    <source>
        <dbReference type="ARBA" id="ARBA00023315"/>
    </source>
</evidence>
<keyword evidence="2" id="KW-0963">Cytoplasm</keyword>
<evidence type="ECO:0000256" key="1">
    <source>
        <dbReference type="ARBA" id="ARBA00005395"/>
    </source>
</evidence>
<dbReference type="Proteomes" id="UP000501830">
    <property type="component" value="Chromosome"/>
</dbReference>
<dbReference type="PANTHER" id="PTHR43420:SF44">
    <property type="entry name" value="ACETYLTRANSFERASE YPEA"/>
    <property type="match status" value="1"/>
</dbReference>
<dbReference type="PROSITE" id="PS51186">
    <property type="entry name" value="GNAT"/>
    <property type="match status" value="1"/>
</dbReference>
<dbReference type="InterPro" id="IPR016181">
    <property type="entry name" value="Acyl_CoA_acyltransferase"/>
</dbReference>
<dbReference type="PANTHER" id="PTHR43420">
    <property type="entry name" value="ACETYLTRANSFERASE"/>
    <property type="match status" value="1"/>
</dbReference>
<name>A0A6G7WGR1_9LACT</name>
<keyword evidence="4" id="KW-0012">Acyltransferase</keyword>
<accession>A0A6G7WGR1</accession>
<reference evidence="6 7" key="1">
    <citation type="journal article" date="2017" name="Int. J. Syst. Evol. Microbiol.">
        <title>Jeotgalibaca porci sp. nov. and Jeotgalibaca arthritidis sp. nov., isolated from pigs, and emended description of the genus Jeotgalibaca.</title>
        <authorList>
            <person name="Zamora L."/>
            <person name="Perez-Sancho M."/>
            <person name="Dominguez L."/>
            <person name="Fernandez-Garayzabal J.F."/>
            <person name="Vela A.I."/>
        </authorList>
    </citation>
    <scope>NUCLEOTIDE SEQUENCE [LARGE SCALE GENOMIC DNA]</scope>
    <source>
        <strain evidence="6 7">CCUG 69148</strain>
    </source>
</reference>
<dbReference type="SUPFAM" id="SSF55729">
    <property type="entry name" value="Acyl-CoA N-acyltransferases (Nat)"/>
    <property type="match status" value="1"/>
</dbReference>
<keyword evidence="6" id="KW-0689">Ribosomal protein</keyword>
<keyword evidence="3 6" id="KW-0808">Transferase</keyword>
<dbReference type="CDD" id="cd04301">
    <property type="entry name" value="NAT_SF"/>
    <property type="match status" value="1"/>
</dbReference>
<dbReference type="Pfam" id="PF00583">
    <property type="entry name" value="Acetyltransf_1"/>
    <property type="match status" value="1"/>
</dbReference>
<comment type="similarity">
    <text evidence="1">Belongs to the acetyltransferase family. RimI subfamily.</text>
</comment>
<dbReference type="InterPro" id="IPR000182">
    <property type="entry name" value="GNAT_dom"/>
</dbReference>
<dbReference type="AlphaFoldDB" id="A0A6G7WGR1"/>
<evidence type="ECO:0000259" key="5">
    <source>
        <dbReference type="PROSITE" id="PS51186"/>
    </source>
</evidence>
<dbReference type="GO" id="GO:0005840">
    <property type="term" value="C:ribosome"/>
    <property type="evidence" value="ECO:0007669"/>
    <property type="project" value="UniProtKB-KW"/>
</dbReference>
<dbReference type="InterPro" id="IPR050680">
    <property type="entry name" value="YpeA/RimI_acetyltransf"/>
</dbReference>
<dbReference type="KEGG" id="jpo:G7058_05025"/>
<feature type="domain" description="N-acetyltransferase" evidence="5">
    <location>
        <begin position="47"/>
        <end position="194"/>
    </location>
</feature>
<keyword evidence="7" id="KW-1185">Reference proteome</keyword>
<organism evidence="6 7">
    <name type="scientific">Jeotgalibaca porci</name>
    <dbReference type="NCBI Taxonomy" id="1868793"/>
    <lineage>
        <taxon>Bacteria</taxon>
        <taxon>Bacillati</taxon>
        <taxon>Bacillota</taxon>
        <taxon>Bacilli</taxon>
        <taxon>Lactobacillales</taxon>
        <taxon>Carnobacteriaceae</taxon>
        <taxon>Jeotgalibaca</taxon>
    </lineage>
</organism>
<dbReference type="Gene3D" id="3.40.630.30">
    <property type="match status" value="1"/>
</dbReference>
<sequence length="196" mass="22112">MKELISHFHSLMDTIQKESPILNSKHSFSKRTDYLPERYELANGQEVHLEIGQRAHISDILEIQRQGYEGKTPWGFVALENDIVKSQKSLYLLIYNGTEPVAFLGSRFEITDIHITNIAVAPAWQGKGVGSLLLELLTAVAKEEKVSSITLEVRISNSKAQALYNKLGFKAIRIKRNYYHGDGEDAVDMKLNLAKV</sequence>
<protein>
    <submittedName>
        <fullName evidence="6">Ribosomal protein S18-alanine N-acetyltransferase</fullName>
    </submittedName>
</protein>
<dbReference type="NCBIfam" id="TIGR01575">
    <property type="entry name" value="rimI"/>
    <property type="match status" value="1"/>
</dbReference>
<proteinExistence type="inferred from homology"/>
<dbReference type="GO" id="GO:0008080">
    <property type="term" value="F:N-acetyltransferase activity"/>
    <property type="evidence" value="ECO:0007669"/>
    <property type="project" value="InterPro"/>
</dbReference>
<keyword evidence="6" id="KW-0687">Ribonucleoprotein</keyword>